<evidence type="ECO:0000313" key="4">
    <source>
        <dbReference type="EMBL" id="UTO56867.1"/>
    </source>
</evidence>
<evidence type="ECO:0000313" key="3">
    <source>
        <dbReference type="EMBL" id="UTO56866.1"/>
    </source>
</evidence>
<keyword evidence="6" id="KW-1185">Reference proteome</keyword>
<evidence type="ECO:0000313" key="5">
    <source>
        <dbReference type="Proteomes" id="UP001059822"/>
    </source>
</evidence>
<dbReference type="EMBL" id="CP089286">
    <property type="protein sequence ID" value="UTO55951.1"/>
    <property type="molecule type" value="Genomic_DNA"/>
</dbReference>
<organism evidence="2 5">
    <name type="scientific">Neoehrlichia mikurensis</name>
    <dbReference type="NCBI Taxonomy" id="89586"/>
    <lineage>
        <taxon>Bacteria</taxon>
        <taxon>Pseudomonadati</taxon>
        <taxon>Pseudomonadota</taxon>
        <taxon>Alphaproteobacteria</taxon>
        <taxon>Rickettsiales</taxon>
        <taxon>Anaplasmataceae</taxon>
        <taxon>Candidatus Neoehrlichia</taxon>
    </lineage>
</organism>
<evidence type="ECO:0000313" key="1">
    <source>
        <dbReference type="EMBL" id="UTO55950.1"/>
    </source>
</evidence>
<gene>
    <name evidence="3" type="ORF">LUA81_02815</name>
    <name evidence="4" type="ORF">LUA81_02820</name>
    <name evidence="1" type="ORF">LUA82_02835</name>
    <name evidence="2" type="ORF">LUA82_02840</name>
</gene>
<dbReference type="AlphaFoldDB" id="A0A9Q9BZ64"/>
<sequence length="50" mass="5585">MVSVLQGIAYGLKNQILPIQKTYGIASDPQYKLEKLPLNLKEAIKLNKSI</sequence>
<dbReference type="Proteomes" id="UP001059822">
    <property type="component" value="Chromosome"/>
</dbReference>
<dbReference type="EMBL" id="CP089285">
    <property type="protein sequence ID" value="UTO56867.1"/>
    <property type="molecule type" value="Genomic_DNA"/>
</dbReference>
<accession>A0A9Q9BZ64</accession>
<proteinExistence type="predicted"/>
<evidence type="ECO:0000313" key="2">
    <source>
        <dbReference type="EMBL" id="UTO55951.1"/>
    </source>
</evidence>
<protein>
    <submittedName>
        <fullName evidence="2">Uncharacterized protein</fullName>
    </submittedName>
</protein>
<dbReference type="Proteomes" id="UP001059985">
    <property type="component" value="Chromosome"/>
</dbReference>
<dbReference type="EMBL" id="CP089285">
    <property type="protein sequence ID" value="UTO56866.1"/>
    <property type="molecule type" value="Genomic_DNA"/>
</dbReference>
<name>A0A9Q9BZ64_9RICK</name>
<evidence type="ECO:0000313" key="6">
    <source>
        <dbReference type="Proteomes" id="UP001059985"/>
    </source>
</evidence>
<dbReference type="EMBL" id="CP089286">
    <property type="protein sequence ID" value="UTO55950.1"/>
    <property type="molecule type" value="Genomic_DNA"/>
</dbReference>
<reference evidence="2" key="1">
    <citation type="journal article" date="2022" name="Microorganisms">
        <title>Assembly and Comparison of Ca. Neoehrlichia mikurensis Genomes.</title>
        <authorList>
            <person name="Azagi T."/>
            <person name="Dirks R.P."/>
            <person name="Yebra-Pimentel E.S."/>
            <person name="Schaap P.J."/>
            <person name="Koehorst J.J."/>
            <person name="Esser H.J."/>
            <person name="Sprong H."/>
        </authorList>
    </citation>
    <scope>NUCLEOTIDE SEQUENCE</scope>
    <source>
        <strain evidence="3">18-2804</strain>
        <strain evidence="2">18-2837</strain>
    </source>
</reference>